<dbReference type="Pfam" id="PF06114">
    <property type="entry name" value="Peptidase_M78"/>
    <property type="match status" value="1"/>
</dbReference>
<dbReference type="CDD" id="cd00093">
    <property type="entry name" value="HTH_XRE"/>
    <property type="match status" value="1"/>
</dbReference>
<evidence type="ECO:0000313" key="4">
    <source>
        <dbReference type="Proteomes" id="UP000321491"/>
    </source>
</evidence>
<dbReference type="Pfam" id="PF01381">
    <property type="entry name" value="HTH_3"/>
    <property type="match status" value="1"/>
</dbReference>
<dbReference type="SUPFAM" id="SSF47413">
    <property type="entry name" value="lambda repressor-like DNA-binding domains"/>
    <property type="match status" value="1"/>
</dbReference>
<dbReference type="InterPro" id="IPR010982">
    <property type="entry name" value="Lambda_DNA-bd_dom_sf"/>
</dbReference>
<feature type="domain" description="HTH cro/C1-type" evidence="2">
    <location>
        <begin position="7"/>
        <end position="61"/>
    </location>
</feature>
<protein>
    <submittedName>
        <fullName evidence="3">Transcriptional regulator</fullName>
    </submittedName>
</protein>
<comment type="caution">
    <text evidence="3">The sequence shown here is derived from an EMBL/GenBank/DDBJ whole genome shotgun (WGS) entry which is preliminary data.</text>
</comment>
<dbReference type="PROSITE" id="PS50943">
    <property type="entry name" value="HTH_CROC1"/>
    <property type="match status" value="1"/>
</dbReference>
<dbReference type="OrthoDB" id="9816277at2"/>
<dbReference type="InterPro" id="IPR001387">
    <property type="entry name" value="Cro/C1-type_HTH"/>
</dbReference>
<sequence>MFIGKNLTHIRMMNGLSRADLANKLGITEQAVWQYENGYISPKLEIINKLKSIFHVKSLYFYRDDLLTEGNPENIRIQHIAYRSETINSVSKTQCELMHMKFLDSFIKKIESKINYPKNLLLQMRSDIIQYVNKHQNIDREQQIKHIAQLARERIGLQHGSNKNLLFLLEKAGAFILEKEIGQTIDAYSLWTDDNRPYIILGTIKKSAARRNFDLAHELGHLLLHYKVEFNMHDRKTYRAYEDEANIFASEFLLPEEAFKEDCRNITKLSNPDSYIDLKQKWEVSLQAIAIRAKNLGIITYQQLRYFYMSINRKGYKKIEPLDDELPIYRPMKIRSILQLLFEEGIYSVSGLMDILKVDKHFLTTLTGIEQSFFDKYLKNERKVFTVKELEIHKS</sequence>
<dbReference type="PANTHER" id="PTHR43236">
    <property type="entry name" value="ANTITOXIN HIGA1"/>
    <property type="match status" value="1"/>
</dbReference>
<dbReference type="GO" id="GO:0003677">
    <property type="term" value="F:DNA binding"/>
    <property type="evidence" value="ECO:0007669"/>
    <property type="project" value="InterPro"/>
</dbReference>
<dbReference type="EMBL" id="BJXW01000019">
    <property type="protein sequence ID" value="GEN31556.1"/>
    <property type="molecule type" value="Genomic_DNA"/>
</dbReference>
<proteinExistence type="inferred from homology"/>
<dbReference type="AlphaFoldDB" id="A0A511UY55"/>
<accession>A0A511UY55</accession>
<gene>
    <name evidence="3" type="ORF">CQU01_17940</name>
</gene>
<organism evidence="3 4">
    <name type="scientific">Cerasibacillus quisquiliarum</name>
    <dbReference type="NCBI Taxonomy" id="227865"/>
    <lineage>
        <taxon>Bacteria</taxon>
        <taxon>Bacillati</taxon>
        <taxon>Bacillota</taxon>
        <taxon>Bacilli</taxon>
        <taxon>Bacillales</taxon>
        <taxon>Bacillaceae</taxon>
        <taxon>Cerasibacillus</taxon>
    </lineage>
</organism>
<dbReference type="InterPro" id="IPR052345">
    <property type="entry name" value="Rad_response_metalloprotease"/>
</dbReference>
<comment type="similarity">
    <text evidence="1">Belongs to the short-chain fatty acyl-CoA assimilation regulator (ScfR) family.</text>
</comment>
<dbReference type="Proteomes" id="UP000321491">
    <property type="component" value="Unassembled WGS sequence"/>
</dbReference>
<keyword evidence="4" id="KW-1185">Reference proteome</keyword>
<evidence type="ECO:0000259" key="2">
    <source>
        <dbReference type="PROSITE" id="PS50943"/>
    </source>
</evidence>
<dbReference type="InterPro" id="IPR010359">
    <property type="entry name" value="IrrE_HExxH"/>
</dbReference>
<dbReference type="Gene3D" id="1.10.10.2910">
    <property type="match status" value="1"/>
</dbReference>
<dbReference type="RefSeq" id="WP_146937855.1">
    <property type="nucleotide sequence ID" value="NZ_BJXW01000019.1"/>
</dbReference>
<dbReference type="Gene3D" id="1.10.260.40">
    <property type="entry name" value="lambda repressor-like DNA-binding domains"/>
    <property type="match status" value="1"/>
</dbReference>
<name>A0A511UY55_9BACI</name>
<dbReference type="SMART" id="SM00530">
    <property type="entry name" value="HTH_XRE"/>
    <property type="match status" value="1"/>
</dbReference>
<reference evidence="3 4" key="1">
    <citation type="submission" date="2019-07" db="EMBL/GenBank/DDBJ databases">
        <title>Whole genome shotgun sequence of Cerasibacillus quisquiliarum NBRC 102429.</title>
        <authorList>
            <person name="Hosoyama A."/>
            <person name="Uohara A."/>
            <person name="Ohji S."/>
            <person name="Ichikawa N."/>
        </authorList>
    </citation>
    <scope>NUCLEOTIDE SEQUENCE [LARGE SCALE GENOMIC DNA]</scope>
    <source>
        <strain evidence="3 4">NBRC 102429</strain>
    </source>
</reference>
<evidence type="ECO:0000313" key="3">
    <source>
        <dbReference type="EMBL" id="GEN31556.1"/>
    </source>
</evidence>
<dbReference type="PANTHER" id="PTHR43236:SF1">
    <property type="entry name" value="BLL7220 PROTEIN"/>
    <property type="match status" value="1"/>
</dbReference>
<evidence type="ECO:0000256" key="1">
    <source>
        <dbReference type="ARBA" id="ARBA00007227"/>
    </source>
</evidence>